<keyword evidence="5" id="KW-0862">Zinc</keyword>
<name>A0ABP8PDS7_9NOCA</name>
<dbReference type="EC" id="1.1.1.1" evidence="3"/>
<accession>A0ABP8PDS7</accession>
<dbReference type="InterPro" id="IPR013154">
    <property type="entry name" value="ADH-like_N"/>
</dbReference>
<evidence type="ECO:0000313" key="11">
    <source>
        <dbReference type="Proteomes" id="UP001501183"/>
    </source>
</evidence>
<sequence>MKTRGAIIRSTPGRYEVVELDLDAPRRDEITVKMVASGMCHSDDHIAQGDHAVGVYPICGGHEGAGIVVEVGPETTGFAEGDHVIFSFVSGCGRCRWCAKGLQNLCDRGAAIMTGGRPDDPNSYRLSLDGQPVAQTCGLSTFSEYTTVSVDSAIKVDKDLPLETLCLLGCGVGTGWGAAVNSAQVYPGQTVIVMGVGGIGINAVQGAAHAGAAHILAVDPVAFKRESALKFGATQAFSTMEEATEVARSLTNGQGADAAIVTVGVTTGDHIAQAFSAIRKAGVCVVTGLGKMTDVGIPISPMELTLYQKRLQGSLFGASAPSADIPWLVDLYTSGKLELDGLVTTTYTLDEVALGFDDMHAGRNLRGVIVF</sequence>
<dbReference type="Pfam" id="PF08240">
    <property type="entry name" value="ADH_N"/>
    <property type="match status" value="1"/>
</dbReference>
<dbReference type="PANTHER" id="PTHR43880">
    <property type="entry name" value="ALCOHOL DEHYDROGENASE"/>
    <property type="match status" value="1"/>
</dbReference>
<keyword evidence="6" id="KW-0520">NAD</keyword>
<evidence type="ECO:0000256" key="5">
    <source>
        <dbReference type="ARBA" id="ARBA00022833"/>
    </source>
</evidence>
<dbReference type="InterPro" id="IPR020843">
    <property type="entry name" value="ER"/>
</dbReference>
<evidence type="ECO:0000256" key="8">
    <source>
        <dbReference type="ARBA" id="ARBA00049243"/>
    </source>
</evidence>
<evidence type="ECO:0000256" key="1">
    <source>
        <dbReference type="ARBA" id="ARBA00001947"/>
    </source>
</evidence>
<evidence type="ECO:0000313" key="10">
    <source>
        <dbReference type="EMBL" id="GAA4485080.1"/>
    </source>
</evidence>
<keyword evidence="11" id="KW-1185">Reference proteome</keyword>
<evidence type="ECO:0000259" key="9">
    <source>
        <dbReference type="SMART" id="SM00829"/>
    </source>
</evidence>
<feature type="domain" description="Enoyl reductase (ER)" evidence="9">
    <location>
        <begin position="10"/>
        <end position="371"/>
    </location>
</feature>
<dbReference type="EMBL" id="BAABFB010000059">
    <property type="protein sequence ID" value="GAA4485080.1"/>
    <property type="molecule type" value="Genomic_DNA"/>
</dbReference>
<dbReference type="InterPro" id="IPR011032">
    <property type="entry name" value="GroES-like_sf"/>
</dbReference>
<comment type="caution">
    <text evidence="10">The sequence shown here is derived from an EMBL/GenBank/DDBJ whole genome shotgun (WGS) entry which is preliminary data.</text>
</comment>
<evidence type="ECO:0000256" key="4">
    <source>
        <dbReference type="ARBA" id="ARBA00022723"/>
    </source>
</evidence>
<protein>
    <recommendedName>
        <fullName evidence="3">alcohol dehydrogenase</fullName>
        <ecNumber evidence="3">1.1.1.1</ecNumber>
    </recommendedName>
</protein>
<dbReference type="InterPro" id="IPR023921">
    <property type="entry name" value="ADH_Zn_actinomycetes"/>
</dbReference>
<comment type="similarity">
    <text evidence="2">Belongs to the zinc-containing alcohol dehydrogenase family.</text>
</comment>
<dbReference type="InterPro" id="IPR013149">
    <property type="entry name" value="ADH-like_C"/>
</dbReference>
<keyword evidence="4" id="KW-0479">Metal-binding</keyword>
<comment type="cofactor">
    <cofactor evidence="1">
        <name>Zn(2+)</name>
        <dbReference type="ChEBI" id="CHEBI:29105"/>
    </cofactor>
</comment>
<reference evidence="11" key="1">
    <citation type="journal article" date="2019" name="Int. J. Syst. Evol. Microbiol.">
        <title>The Global Catalogue of Microorganisms (GCM) 10K type strain sequencing project: providing services to taxonomists for standard genome sequencing and annotation.</title>
        <authorList>
            <consortium name="The Broad Institute Genomics Platform"/>
            <consortium name="The Broad Institute Genome Sequencing Center for Infectious Disease"/>
            <person name="Wu L."/>
            <person name="Ma J."/>
        </authorList>
    </citation>
    <scope>NUCLEOTIDE SEQUENCE [LARGE SCALE GENOMIC DNA]</scope>
    <source>
        <strain evidence="11">JCM 32206</strain>
    </source>
</reference>
<dbReference type="Pfam" id="PF00107">
    <property type="entry name" value="ADH_zinc_N"/>
    <property type="match status" value="1"/>
</dbReference>
<comment type="catalytic activity">
    <reaction evidence="7">
        <text>a secondary alcohol + NAD(+) = a ketone + NADH + H(+)</text>
        <dbReference type="Rhea" id="RHEA:10740"/>
        <dbReference type="ChEBI" id="CHEBI:15378"/>
        <dbReference type="ChEBI" id="CHEBI:17087"/>
        <dbReference type="ChEBI" id="CHEBI:35681"/>
        <dbReference type="ChEBI" id="CHEBI:57540"/>
        <dbReference type="ChEBI" id="CHEBI:57945"/>
        <dbReference type="EC" id="1.1.1.1"/>
    </reaction>
</comment>
<dbReference type="CDD" id="cd08279">
    <property type="entry name" value="Zn_ADH_class_III"/>
    <property type="match status" value="1"/>
</dbReference>
<dbReference type="SUPFAM" id="SSF51735">
    <property type="entry name" value="NAD(P)-binding Rossmann-fold domains"/>
    <property type="match status" value="1"/>
</dbReference>
<gene>
    <name evidence="10" type="ORF">GCM10023094_39480</name>
</gene>
<comment type="catalytic activity">
    <reaction evidence="8">
        <text>a primary alcohol + NAD(+) = an aldehyde + NADH + H(+)</text>
        <dbReference type="Rhea" id="RHEA:10736"/>
        <dbReference type="ChEBI" id="CHEBI:15378"/>
        <dbReference type="ChEBI" id="CHEBI:15734"/>
        <dbReference type="ChEBI" id="CHEBI:17478"/>
        <dbReference type="ChEBI" id="CHEBI:57540"/>
        <dbReference type="ChEBI" id="CHEBI:57945"/>
        <dbReference type="EC" id="1.1.1.1"/>
    </reaction>
</comment>
<evidence type="ECO:0000256" key="2">
    <source>
        <dbReference type="ARBA" id="ARBA00008072"/>
    </source>
</evidence>
<dbReference type="Gene3D" id="3.90.180.10">
    <property type="entry name" value="Medium-chain alcohol dehydrogenases, catalytic domain"/>
    <property type="match status" value="1"/>
</dbReference>
<organism evidence="10 11">
    <name type="scientific">Rhodococcus olei</name>
    <dbReference type="NCBI Taxonomy" id="2161675"/>
    <lineage>
        <taxon>Bacteria</taxon>
        <taxon>Bacillati</taxon>
        <taxon>Actinomycetota</taxon>
        <taxon>Actinomycetes</taxon>
        <taxon>Mycobacteriales</taxon>
        <taxon>Nocardiaceae</taxon>
        <taxon>Rhodococcus</taxon>
    </lineage>
</organism>
<proteinExistence type="inferred from homology"/>
<dbReference type="RefSeq" id="WP_345348948.1">
    <property type="nucleotide sequence ID" value="NZ_BAABFB010000059.1"/>
</dbReference>
<dbReference type="SMART" id="SM00829">
    <property type="entry name" value="PKS_ER"/>
    <property type="match status" value="1"/>
</dbReference>
<dbReference type="InterPro" id="IPR036291">
    <property type="entry name" value="NAD(P)-bd_dom_sf"/>
</dbReference>
<evidence type="ECO:0000256" key="6">
    <source>
        <dbReference type="ARBA" id="ARBA00023027"/>
    </source>
</evidence>
<dbReference type="SUPFAM" id="SSF50129">
    <property type="entry name" value="GroES-like"/>
    <property type="match status" value="2"/>
</dbReference>
<dbReference type="NCBIfam" id="TIGR03989">
    <property type="entry name" value="Rxyl_3153"/>
    <property type="match status" value="1"/>
</dbReference>
<dbReference type="Gene3D" id="3.40.50.720">
    <property type="entry name" value="NAD(P)-binding Rossmann-like Domain"/>
    <property type="match status" value="1"/>
</dbReference>
<evidence type="ECO:0000256" key="7">
    <source>
        <dbReference type="ARBA" id="ARBA00049164"/>
    </source>
</evidence>
<dbReference type="Proteomes" id="UP001501183">
    <property type="component" value="Unassembled WGS sequence"/>
</dbReference>
<dbReference type="PANTHER" id="PTHR43880:SF12">
    <property type="entry name" value="ALCOHOL DEHYDROGENASE CLASS-3"/>
    <property type="match status" value="1"/>
</dbReference>
<evidence type="ECO:0000256" key="3">
    <source>
        <dbReference type="ARBA" id="ARBA00013190"/>
    </source>
</evidence>